<evidence type="ECO:0000313" key="9">
    <source>
        <dbReference type="Proteomes" id="UP000033860"/>
    </source>
</evidence>
<feature type="transmembrane region" description="Helical" evidence="6">
    <location>
        <begin position="42"/>
        <end position="63"/>
    </location>
</feature>
<evidence type="ECO:0000256" key="2">
    <source>
        <dbReference type="ARBA" id="ARBA00022448"/>
    </source>
</evidence>
<dbReference type="GO" id="GO:0005315">
    <property type="term" value="F:phosphate transmembrane transporter activity"/>
    <property type="evidence" value="ECO:0007669"/>
    <property type="project" value="InterPro"/>
</dbReference>
<keyword evidence="5 6" id="KW-0472">Membrane</keyword>
<reference evidence="8 9" key="1">
    <citation type="journal article" date="2015" name="Nature">
        <title>rRNA introns, odd ribosomes, and small enigmatic genomes across a large radiation of phyla.</title>
        <authorList>
            <person name="Brown C.T."/>
            <person name="Hug L.A."/>
            <person name="Thomas B.C."/>
            <person name="Sharon I."/>
            <person name="Castelle C.J."/>
            <person name="Singh A."/>
            <person name="Wilkins M.J."/>
            <person name="Williams K.H."/>
            <person name="Banfield J.F."/>
        </authorList>
    </citation>
    <scope>NUCLEOTIDE SEQUENCE [LARGE SCALE GENOMIC DNA]</scope>
</reference>
<name>A0A0G1RVI4_9BACT</name>
<organism evidence="8 9">
    <name type="scientific">Candidatus Beckwithbacteria bacterium GW2011_GWB1_47_15</name>
    <dbReference type="NCBI Taxonomy" id="1618371"/>
    <lineage>
        <taxon>Bacteria</taxon>
        <taxon>Candidatus Beckwithiibacteriota</taxon>
    </lineage>
</organism>
<keyword evidence="4 6" id="KW-1133">Transmembrane helix</keyword>
<feature type="transmembrane region" description="Helical" evidence="6">
    <location>
        <begin position="257"/>
        <end position="283"/>
    </location>
</feature>
<feature type="chain" id="PRO_5002539515" evidence="7">
    <location>
        <begin position="24"/>
        <end position="328"/>
    </location>
</feature>
<evidence type="ECO:0000313" key="8">
    <source>
        <dbReference type="EMBL" id="KKU61091.1"/>
    </source>
</evidence>
<keyword evidence="2" id="KW-0813">Transport</keyword>
<feature type="transmembrane region" description="Helical" evidence="6">
    <location>
        <begin position="169"/>
        <end position="187"/>
    </location>
</feature>
<keyword evidence="3 6" id="KW-0812">Transmembrane</keyword>
<feature type="signal peptide" evidence="7">
    <location>
        <begin position="1"/>
        <end position="23"/>
    </location>
</feature>
<dbReference type="EMBL" id="LCNT01000004">
    <property type="protein sequence ID" value="KKU61091.1"/>
    <property type="molecule type" value="Genomic_DNA"/>
</dbReference>
<evidence type="ECO:0000256" key="5">
    <source>
        <dbReference type="ARBA" id="ARBA00023136"/>
    </source>
</evidence>
<feature type="transmembrane region" description="Helical" evidence="6">
    <location>
        <begin position="303"/>
        <end position="324"/>
    </location>
</feature>
<comment type="caution">
    <text evidence="8">The sequence shown here is derived from an EMBL/GenBank/DDBJ whole genome shotgun (WGS) entry which is preliminary data.</text>
</comment>
<dbReference type="PATRIC" id="fig|1618371.3.peg.595"/>
<evidence type="ECO:0000256" key="7">
    <source>
        <dbReference type="SAM" id="SignalP"/>
    </source>
</evidence>
<protein>
    <submittedName>
        <fullName evidence="8">Phosphate transporter</fullName>
    </submittedName>
</protein>
<evidence type="ECO:0000256" key="3">
    <source>
        <dbReference type="ARBA" id="ARBA00022692"/>
    </source>
</evidence>
<dbReference type="GO" id="GO:0016020">
    <property type="term" value="C:membrane"/>
    <property type="evidence" value="ECO:0007669"/>
    <property type="project" value="UniProtKB-SubCell"/>
</dbReference>
<evidence type="ECO:0000256" key="6">
    <source>
        <dbReference type="SAM" id="Phobius"/>
    </source>
</evidence>
<feature type="transmembrane region" description="Helical" evidence="6">
    <location>
        <begin position="132"/>
        <end position="157"/>
    </location>
</feature>
<accession>A0A0G1RVI4</accession>
<dbReference type="InterPro" id="IPR001204">
    <property type="entry name" value="Phos_transporter"/>
</dbReference>
<dbReference type="Pfam" id="PF01384">
    <property type="entry name" value="PHO4"/>
    <property type="match status" value="1"/>
</dbReference>
<dbReference type="AlphaFoldDB" id="A0A0G1RVI4"/>
<sequence>MGLFILTLAVSLFFAFWNGFSDAANAIATIVATRVLKPGQAVMLSALGNFMGVLLGTAVAATIGQGIIDPNIISYKLILAALIGGLIFDVATWFWGLPISESHVLIGGLVGAGATAARSWSPVNLIGVWNKVIIPMVASPVISFSFTFLFIALIIRLFIRFSTVKINPYFRLLQIFSSFFFSVTHGSNDGQKVMGILTILLVQQGFLTHFQVPLWVIISVNLTIALGTLLGGWKIVKTMAKKITKLRPYQGFAAETGSAIVLAASSFMGFPVSTTHAISGSIMGVGATRANRAVSWGTARRIVLAWFLTIPASAFFAMVVYIILDKFI</sequence>
<evidence type="ECO:0000256" key="1">
    <source>
        <dbReference type="ARBA" id="ARBA00004141"/>
    </source>
</evidence>
<feature type="transmembrane region" description="Helical" evidence="6">
    <location>
        <begin position="214"/>
        <end position="236"/>
    </location>
</feature>
<evidence type="ECO:0000256" key="4">
    <source>
        <dbReference type="ARBA" id="ARBA00022989"/>
    </source>
</evidence>
<dbReference type="Proteomes" id="UP000033860">
    <property type="component" value="Unassembled WGS sequence"/>
</dbReference>
<dbReference type="PANTHER" id="PTHR11101:SF80">
    <property type="entry name" value="PHOSPHATE TRANSPORTER"/>
    <property type="match status" value="1"/>
</dbReference>
<dbReference type="PANTHER" id="PTHR11101">
    <property type="entry name" value="PHOSPHATE TRANSPORTER"/>
    <property type="match status" value="1"/>
</dbReference>
<dbReference type="GO" id="GO:0035435">
    <property type="term" value="P:phosphate ion transmembrane transport"/>
    <property type="evidence" value="ECO:0007669"/>
    <property type="project" value="TreeGrafter"/>
</dbReference>
<proteinExistence type="predicted"/>
<gene>
    <name evidence="8" type="ORF">UX85_C0004G0012</name>
</gene>
<feature type="transmembrane region" description="Helical" evidence="6">
    <location>
        <begin position="75"/>
        <end position="95"/>
    </location>
</feature>
<comment type="subcellular location">
    <subcellularLocation>
        <location evidence="1">Membrane</location>
        <topology evidence="1">Multi-pass membrane protein</topology>
    </subcellularLocation>
</comment>
<keyword evidence="7" id="KW-0732">Signal</keyword>